<feature type="region of interest" description="Disordered" evidence="1">
    <location>
        <begin position="16"/>
        <end position="229"/>
    </location>
</feature>
<feature type="compositionally biased region" description="Pro residues" evidence="1">
    <location>
        <begin position="336"/>
        <end position="346"/>
    </location>
</feature>
<evidence type="ECO:0000256" key="1">
    <source>
        <dbReference type="SAM" id="MobiDB-lite"/>
    </source>
</evidence>
<dbReference type="AlphaFoldDB" id="A0A6J4QGQ8"/>
<feature type="non-terminal residue" evidence="2">
    <location>
        <position position="1"/>
    </location>
</feature>
<feature type="compositionally biased region" description="Basic and acidic residues" evidence="1">
    <location>
        <begin position="281"/>
        <end position="298"/>
    </location>
</feature>
<feature type="compositionally biased region" description="Basic residues" evidence="1">
    <location>
        <begin position="269"/>
        <end position="280"/>
    </location>
</feature>
<evidence type="ECO:0000313" key="2">
    <source>
        <dbReference type="EMBL" id="CAA9443848.1"/>
    </source>
</evidence>
<feature type="compositionally biased region" description="Basic and acidic residues" evidence="1">
    <location>
        <begin position="129"/>
        <end position="147"/>
    </location>
</feature>
<feature type="compositionally biased region" description="Basic and acidic residues" evidence="1">
    <location>
        <begin position="89"/>
        <end position="99"/>
    </location>
</feature>
<feature type="compositionally biased region" description="Basic and acidic residues" evidence="1">
    <location>
        <begin position="313"/>
        <end position="331"/>
    </location>
</feature>
<feature type="compositionally biased region" description="Basic residues" evidence="1">
    <location>
        <begin position="347"/>
        <end position="380"/>
    </location>
</feature>
<feature type="non-terminal residue" evidence="2">
    <location>
        <position position="395"/>
    </location>
</feature>
<proteinExistence type="predicted"/>
<accession>A0A6J4QGQ8</accession>
<feature type="compositionally biased region" description="Basic and acidic residues" evidence="1">
    <location>
        <begin position="16"/>
        <end position="40"/>
    </location>
</feature>
<dbReference type="EMBL" id="CADCUW010000504">
    <property type="protein sequence ID" value="CAA9443848.1"/>
    <property type="molecule type" value="Genomic_DNA"/>
</dbReference>
<feature type="compositionally biased region" description="Low complexity" evidence="1">
    <location>
        <begin position="109"/>
        <end position="122"/>
    </location>
</feature>
<reference evidence="2" key="1">
    <citation type="submission" date="2020-02" db="EMBL/GenBank/DDBJ databases">
        <authorList>
            <person name="Meier V. D."/>
        </authorList>
    </citation>
    <scope>NUCLEOTIDE SEQUENCE</scope>
    <source>
        <strain evidence="2">AVDCRST_MAG01</strain>
    </source>
</reference>
<feature type="compositionally biased region" description="Basic residues" evidence="1">
    <location>
        <begin position="299"/>
        <end position="312"/>
    </location>
</feature>
<gene>
    <name evidence="2" type="ORF">AVDCRST_MAG01-01-3896</name>
</gene>
<protein>
    <submittedName>
        <fullName evidence="2">Uncharacterized UPF0118 membrane protein</fullName>
    </submittedName>
</protein>
<feature type="compositionally biased region" description="Basic residues" evidence="1">
    <location>
        <begin position="46"/>
        <end position="55"/>
    </location>
</feature>
<organism evidence="2">
    <name type="scientific">uncultured Rubrobacteraceae bacterium</name>
    <dbReference type="NCBI Taxonomy" id="349277"/>
    <lineage>
        <taxon>Bacteria</taxon>
        <taxon>Bacillati</taxon>
        <taxon>Actinomycetota</taxon>
        <taxon>Rubrobacteria</taxon>
        <taxon>Rubrobacterales</taxon>
        <taxon>Rubrobacteraceae</taxon>
        <taxon>environmental samples</taxon>
    </lineage>
</organism>
<sequence length="395" mass="44060">EVERVARGLAEGPEAWREARRGGRWDRAPGREAADPDLRLRAGSGWHRRSGRRGGRALPVRRADRARRRGRGDGTRDRALLPGAGALPRHAEAARDPGDRAGTSRPNHARPLLPGPLAHPAAQGSRGAGADHRERGKQAAARPDRLPQRSPVAPGLGPGRIRTQPGQRPLRPRPEPDGERAAGPGRLYPAGLRVRGGPLRGALRGYLPSGRRADGQGRVPQDGPEVLPARRPRPVERLRRVALSLPRRAGGGRGHTGRPRRDGALFARRPIRHPARRLGLGHRDHPLPRRVYRGDTGRHRGRRLRGRLTHHRVHDDARDPGDRGLHPDPAVRRQLPYPPHPGQRPPRPPHPRPARRHRRRRAGGPRRRRLRRPRCRRPPRLLRLSPRQAEDEPAI</sequence>
<feature type="region of interest" description="Disordered" evidence="1">
    <location>
        <begin position="247"/>
        <end position="395"/>
    </location>
</feature>
<name>A0A6J4QGQ8_9ACTN</name>